<dbReference type="STRING" id="629741.GCWU000324_01148"/>
<evidence type="ECO:0000256" key="1">
    <source>
        <dbReference type="SAM" id="Phobius"/>
    </source>
</evidence>
<dbReference type="AlphaFoldDB" id="C4GG81"/>
<keyword evidence="1" id="KW-1133">Transmembrane helix</keyword>
<dbReference type="RefSeq" id="WP_003795187.1">
    <property type="nucleotide sequence ID" value="NZ_GG665871.1"/>
</dbReference>
<feature type="transmembrane region" description="Helical" evidence="1">
    <location>
        <begin position="47"/>
        <end position="72"/>
    </location>
</feature>
<organism evidence="2 3">
    <name type="scientific">Kingella oralis ATCC 51147</name>
    <dbReference type="NCBI Taxonomy" id="629741"/>
    <lineage>
        <taxon>Bacteria</taxon>
        <taxon>Pseudomonadati</taxon>
        <taxon>Pseudomonadota</taxon>
        <taxon>Betaproteobacteria</taxon>
        <taxon>Neisseriales</taxon>
        <taxon>Neisseriaceae</taxon>
        <taxon>Kingella</taxon>
    </lineage>
</organism>
<evidence type="ECO:0000313" key="2">
    <source>
        <dbReference type="EMBL" id="EEP69236.1"/>
    </source>
</evidence>
<dbReference type="PANTHER" id="PTHR39165">
    <property type="entry name" value="IG HYPOTHETICAL 17883"/>
    <property type="match status" value="1"/>
</dbReference>
<feature type="transmembrane region" description="Helical" evidence="1">
    <location>
        <begin position="129"/>
        <end position="162"/>
    </location>
</feature>
<dbReference type="InterPro" id="IPR007403">
    <property type="entry name" value="DUF456"/>
</dbReference>
<comment type="caution">
    <text evidence="2">The sequence shown here is derived from an EMBL/GenBank/DDBJ whole genome shotgun (WGS) entry which is preliminary data.</text>
</comment>
<dbReference type="GeneID" id="84906601"/>
<keyword evidence="1" id="KW-0812">Transmembrane</keyword>
<evidence type="ECO:0008006" key="4">
    <source>
        <dbReference type="Google" id="ProtNLM"/>
    </source>
</evidence>
<dbReference type="HOGENOM" id="CLU_109297_0_0_4"/>
<gene>
    <name evidence="2" type="ORF">GCWU000324_01148</name>
</gene>
<reference evidence="2" key="1">
    <citation type="submission" date="2009-04" db="EMBL/GenBank/DDBJ databases">
        <authorList>
            <person name="Weinstock G."/>
            <person name="Sodergren E."/>
            <person name="Clifton S."/>
            <person name="Fulton L."/>
            <person name="Fulton B."/>
            <person name="Courtney L."/>
            <person name="Fronick C."/>
            <person name="Harrison M."/>
            <person name="Strong C."/>
            <person name="Farmer C."/>
            <person name="Delahaunty K."/>
            <person name="Markovic C."/>
            <person name="Hall O."/>
            <person name="Minx P."/>
            <person name="Tomlinson C."/>
            <person name="Mitreva M."/>
            <person name="Nelson J."/>
            <person name="Hou S."/>
            <person name="Wollam A."/>
            <person name="Pepin K.H."/>
            <person name="Johnson M."/>
            <person name="Bhonagiri V."/>
            <person name="Nash W.E."/>
            <person name="Warren W."/>
            <person name="Chinwalla A."/>
            <person name="Mardis E.R."/>
            <person name="Wilson R.K."/>
        </authorList>
    </citation>
    <scope>NUCLEOTIDE SEQUENCE [LARGE SCALE GENOMIC DNA]</scope>
    <source>
        <strain evidence="2">ATCC 51147</strain>
    </source>
</reference>
<protein>
    <recommendedName>
        <fullName evidence="4">DUF456 domain-containing protein</fullName>
    </recommendedName>
</protein>
<dbReference type="EMBL" id="ACJW02000002">
    <property type="protein sequence ID" value="EEP69236.1"/>
    <property type="molecule type" value="Genomic_DNA"/>
</dbReference>
<feature type="transmembrane region" description="Helical" evidence="1">
    <location>
        <begin position="84"/>
        <end position="109"/>
    </location>
</feature>
<evidence type="ECO:0000313" key="3">
    <source>
        <dbReference type="Proteomes" id="UP000003009"/>
    </source>
</evidence>
<accession>C4GG81</accession>
<sequence>MTLLLITLAIILLALGAIGTIYPALPSLPLMFGGAWLMGYAQDYEVIGTTTLLVLFIVSAFGLAMDFVAGMLGAKYTGASKEALWGAFIGGVVGAFFVPAGLILGPLLGAAIGEFADKRNLWLAGKVGIGALAGFIVGTVAKVGAALGIVLIILAQYIVYWLS</sequence>
<dbReference type="PANTHER" id="PTHR39165:SF1">
    <property type="entry name" value="DUF456 DOMAIN-CONTAINING PROTEIN"/>
    <property type="match status" value="1"/>
</dbReference>
<proteinExistence type="predicted"/>
<keyword evidence="1" id="KW-0472">Membrane</keyword>
<keyword evidence="3" id="KW-1185">Reference proteome</keyword>
<dbReference type="OrthoDB" id="9134540at2"/>
<dbReference type="Proteomes" id="UP000003009">
    <property type="component" value="Unassembled WGS sequence"/>
</dbReference>
<name>C4GG81_9NEIS</name>
<dbReference type="Pfam" id="PF04306">
    <property type="entry name" value="DUF456"/>
    <property type="match status" value="1"/>
</dbReference>